<keyword evidence="3" id="KW-0255">Endonuclease</keyword>
<protein>
    <submittedName>
        <fullName evidence="8">TIGR00255 family protein</fullName>
    </submittedName>
</protein>
<dbReference type="GO" id="GO:0004521">
    <property type="term" value="F:RNA endonuclease activity"/>
    <property type="evidence" value="ECO:0007669"/>
    <property type="project" value="InterPro"/>
</dbReference>
<dbReference type="GO" id="GO:0016787">
    <property type="term" value="F:hydrolase activity"/>
    <property type="evidence" value="ECO:0007669"/>
    <property type="project" value="UniProtKB-KW"/>
</dbReference>
<evidence type="ECO:0000259" key="6">
    <source>
        <dbReference type="Pfam" id="PF03755"/>
    </source>
</evidence>
<dbReference type="InterPro" id="IPR013551">
    <property type="entry name" value="YicC-like_C"/>
</dbReference>
<dbReference type="PANTHER" id="PTHR30636:SF3">
    <property type="entry name" value="UPF0701 PROTEIN YICC"/>
    <property type="match status" value="1"/>
</dbReference>
<reference evidence="8 9" key="1">
    <citation type="submission" date="2016-10" db="EMBL/GenBank/DDBJ databases">
        <authorList>
            <person name="de Groot N.N."/>
        </authorList>
    </citation>
    <scope>NUCLEOTIDE SEQUENCE [LARGE SCALE GENOMIC DNA]</scope>
    <source>
        <strain evidence="8 9">DSM 16077</strain>
    </source>
</reference>
<name>A0A1G9T4D1_9PROT</name>
<sequence length="311" mass="33728">MSRAGARSKGPASARAINMAQLSGMTGFARTEASFEQFSWVWEVRSVNGKGLEARFRFPGGYDRLEAGARDLAKARFARGNIQASLTLNRDASDAALRLDTARIEAILAAAEPYVSSGRVRPVSLDGLLGVRGVLDVEDRSEPDDADELDAALLESLALALDSLRDVRLVEGGELQALLNGHVDTIETLTHQAETSAAVRLDAIRDRIAAKYAELLPQGLDPDRLATEAATMAVKMDVREELDRLHAHIRAARELLAAGSPTGRKLDFLSQEFNREANTLCSKSSDSSLTQIGLAMKNAVDQFREQVQNVE</sequence>
<evidence type="ECO:0000313" key="9">
    <source>
        <dbReference type="Proteomes" id="UP000199759"/>
    </source>
</evidence>
<keyword evidence="4" id="KW-0378">Hydrolase</keyword>
<comment type="similarity">
    <text evidence="5">Belongs to the YicC/YloC family.</text>
</comment>
<keyword evidence="9" id="KW-1185">Reference proteome</keyword>
<proteinExistence type="inferred from homology"/>
<feature type="domain" description="Endoribonuclease YicC-like N-terminal" evidence="6">
    <location>
        <begin position="24"/>
        <end position="176"/>
    </location>
</feature>
<evidence type="ECO:0000256" key="4">
    <source>
        <dbReference type="ARBA" id="ARBA00022801"/>
    </source>
</evidence>
<dbReference type="AlphaFoldDB" id="A0A1G9T4D1"/>
<evidence type="ECO:0000256" key="5">
    <source>
        <dbReference type="ARBA" id="ARBA00035648"/>
    </source>
</evidence>
<dbReference type="STRING" id="144026.SAMN04488568_11129"/>
<dbReference type="NCBIfam" id="TIGR00255">
    <property type="entry name" value="YicC/YloC family endoribonuclease"/>
    <property type="match status" value="1"/>
</dbReference>
<organism evidence="8 9">
    <name type="scientific">Maricaulis salignorans</name>
    <dbReference type="NCBI Taxonomy" id="144026"/>
    <lineage>
        <taxon>Bacteria</taxon>
        <taxon>Pseudomonadati</taxon>
        <taxon>Pseudomonadota</taxon>
        <taxon>Alphaproteobacteria</taxon>
        <taxon>Maricaulales</taxon>
        <taxon>Maricaulaceae</taxon>
        <taxon>Maricaulis</taxon>
    </lineage>
</organism>
<dbReference type="InterPro" id="IPR013527">
    <property type="entry name" value="YicC-like_N"/>
</dbReference>
<feature type="domain" description="Endoribonuclease YicC-like C-terminal" evidence="7">
    <location>
        <begin position="197"/>
        <end position="311"/>
    </location>
</feature>
<evidence type="ECO:0000256" key="3">
    <source>
        <dbReference type="ARBA" id="ARBA00022759"/>
    </source>
</evidence>
<dbReference type="Pfam" id="PF08340">
    <property type="entry name" value="YicC-like_C"/>
    <property type="match status" value="1"/>
</dbReference>
<comment type="cofactor">
    <cofactor evidence="1">
        <name>a divalent metal cation</name>
        <dbReference type="ChEBI" id="CHEBI:60240"/>
    </cofactor>
</comment>
<evidence type="ECO:0000313" key="8">
    <source>
        <dbReference type="EMBL" id="SDM42614.1"/>
    </source>
</evidence>
<gene>
    <name evidence="8" type="ORF">SAMN04488568_11129</name>
</gene>
<dbReference type="EMBL" id="FNHG01000011">
    <property type="protein sequence ID" value="SDM42614.1"/>
    <property type="molecule type" value="Genomic_DNA"/>
</dbReference>
<dbReference type="InterPro" id="IPR005229">
    <property type="entry name" value="YicC/YloC-like"/>
</dbReference>
<evidence type="ECO:0000256" key="1">
    <source>
        <dbReference type="ARBA" id="ARBA00001968"/>
    </source>
</evidence>
<accession>A0A1G9T4D1</accession>
<dbReference type="Proteomes" id="UP000199759">
    <property type="component" value="Unassembled WGS sequence"/>
</dbReference>
<dbReference type="Pfam" id="PF03755">
    <property type="entry name" value="YicC-like_N"/>
    <property type="match status" value="1"/>
</dbReference>
<keyword evidence="2" id="KW-0540">Nuclease</keyword>
<dbReference type="PANTHER" id="PTHR30636">
    <property type="entry name" value="UPF0701 PROTEIN YICC"/>
    <property type="match status" value="1"/>
</dbReference>
<evidence type="ECO:0000259" key="7">
    <source>
        <dbReference type="Pfam" id="PF08340"/>
    </source>
</evidence>
<evidence type="ECO:0000256" key="2">
    <source>
        <dbReference type="ARBA" id="ARBA00022722"/>
    </source>
</evidence>